<proteinExistence type="predicted"/>
<dbReference type="CDD" id="cd00637">
    <property type="entry name" value="7tm_classA_rhodopsin-like"/>
    <property type="match status" value="1"/>
</dbReference>
<protein>
    <recommendedName>
        <fullName evidence="2">7TM GPCR serpentine receptor class x (Srx) domain-containing protein</fullName>
    </recommendedName>
</protein>
<dbReference type="SUPFAM" id="SSF81321">
    <property type="entry name" value="Family A G protein-coupled receptor-like"/>
    <property type="match status" value="1"/>
</dbReference>
<keyword evidence="1" id="KW-0812">Transmembrane</keyword>
<name>A0AA39LSZ8_9BILA</name>
<feature type="transmembrane region" description="Helical" evidence="1">
    <location>
        <begin position="171"/>
        <end position="192"/>
    </location>
</feature>
<evidence type="ECO:0000256" key="1">
    <source>
        <dbReference type="SAM" id="Phobius"/>
    </source>
</evidence>
<dbReference type="Pfam" id="PF10328">
    <property type="entry name" value="7TM_GPCR_Srx"/>
    <property type="match status" value="1"/>
</dbReference>
<feature type="transmembrane region" description="Helical" evidence="1">
    <location>
        <begin position="243"/>
        <end position="267"/>
    </location>
</feature>
<dbReference type="Proteomes" id="UP001175271">
    <property type="component" value="Unassembled WGS sequence"/>
</dbReference>
<feature type="transmembrane region" description="Helical" evidence="1">
    <location>
        <begin position="37"/>
        <end position="61"/>
    </location>
</feature>
<reference evidence="3" key="1">
    <citation type="submission" date="2023-06" db="EMBL/GenBank/DDBJ databases">
        <title>Genomic analysis of the entomopathogenic nematode Steinernema hermaphroditum.</title>
        <authorList>
            <person name="Schwarz E.M."/>
            <person name="Heppert J.K."/>
            <person name="Baniya A."/>
            <person name="Schwartz H.T."/>
            <person name="Tan C.-H."/>
            <person name="Antoshechkin I."/>
            <person name="Sternberg P.W."/>
            <person name="Goodrich-Blair H."/>
            <person name="Dillman A.R."/>
        </authorList>
    </citation>
    <scope>NUCLEOTIDE SEQUENCE</scope>
    <source>
        <strain evidence="3">PS9179</strain>
        <tissue evidence="3">Whole animal</tissue>
    </source>
</reference>
<comment type="caution">
    <text evidence="3">The sequence shown here is derived from an EMBL/GenBank/DDBJ whole genome shotgun (WGS) entry which is preliminary data.</text>
</comment>
<dbReference type="Gene3D" id="1.20.1070.10">
    <property type="entry name" value="Rhodopsin 7-helix transmembrane proteins"/>
    <property type="match status" value="1"/>
</dbReference>
<sequence length="301" mass="33711">MQFNSYNTSNVTIAVGLLGVILNTVVGAALRRTTVFGYAFGTLCFSQIVANIGMCSTFIVLTAGVTVVHPSWHQTYIGLRSGQYVIFFWVASIFNHLFLAINRATVINFPLRYSQLFGKPKATNMCVTIIWTIAGVQVLPYFFPSCAMTFDPVSFTYAYGEGVCGEITNHFTVTVVSFLGILNMITCFRLIKLKEKLNSFDGEQSSSRREIRFFFQACAQSFLLMSTLVSFFFLSNLYPGNSWYLFGTTTLIWVMVPVLDGLLVVVFNKEIRDVIFGRKPRPQVPSLNSRSSTVLTSLSKY</sequence>
<feature type="domain" description="7TM GPCR serpentine receptor class x (Srx)" evidence="2">
    <location>
        <begin position="13"/>
        <end position="268"/>
    </location>
</feature>
<keyword evidence="1" id="KW-0472">Membrane</keyword>
<dbReference type="AlphaFoldDB" id="A0AA39LSZ8"/>
<dbReference type="InterPro" id="IPR019430">
    <property type="entry name" value="7TM_GPCR_serpentine_rcpt_Srx"/>
</dbReference>
<evidence type="ECO:0000259" key="2">
    <source>
        <dbReference type="Pfam" id="PF10328"/>
    </source>
</evidence>
<feature type="transmembrane region" description="Helical" evidence="1">
    <location>
        <begin position="213"/>
        <end position="237"/>
    </location>
</feature>
<feature type="transmembrane region" description="Helical" evidence="1">
    <location>
        <begin position="12"/>
        <end position="30"/>
    </location>
</feature>
<feature type="transmembrane region" description="Helical" evidence="1">
    <location>
        <begin position="122"/>
        <end position="143"/>
    </location>
</feature>
<dbReference type="EMBL" id="JAUCMV010000003">
    <property type="protein sequence ID" value="KAK0409051.1"/>
    <property type="molecule type" value="Genomic_DNA"/>
</dbReference>
<organism evidence="3 4">
    <name type="scientific">Steinernema hermaphroditum</name>
    <dbReference type="NCBI Taxonomy" id="289476"/>
    <lineage>
        <taxon>Eukaryota</taxon>
        <taxon>Metazoa</taxon>
        <taxon>Ecdysozoa</taxon>
        <taxon>Nematoda</taxon>
        <taxon>Chromadorea</taxon>
        <taxon>Rhabditida</taxon>
        <taxon>Tylenchina</taxon>
        <taxon>Panagrolaimomorpha</taxon>
        <taxon>Strongyloidoidea</taxon>
        <taxon>Steinernematidae</taxon>
        <taxon>Steinernema</taxon>
    </lineage>
</organism>
<evidence type="ECO:0000313" key="3">
    <source>
        <dbReference type="EMBL" id="KAK0409051.1"/>
    </source>
</evidence>
<accession>A0AA39LSZ8</accession>
<evidence type="ECO:0000313" key="4">
    <source>
        <dbReference type="Proteomes" id="UP001175271"/>
    </source>
</evidence>
<keyword evidence="1" id="KW-1133">Transmembrane helix</keyword>
<dbReference type="PANTHER" id="PTHR23017">
    <property type="entry name" value="SERPENTINE RECEPTOR, CLASS X"/>
    <property type="match status" value="1"/>
</dbReference>
<gene>
    <name evidence="3" type="ORF">QR680_004311</name>
</gene>
<keyword evidence="4" id="KW-1185">Reference proteome</keyword>
<dbReference type="PANTHER" id="PTHR23017:SF3">
    <property type="entry name" value="G-PROTEIN COUPLED RECEPTORS FAMILY 1 PROFILE DOMAIN-CONTAINING PROTEIN"/>
    <property type="match status" value="1"/>
</dbReference>
<feature type="transmembrane region" description="Helical" evidence="1">
    <location>
        <begin position="81"/>
        <end position="101"/>
    </location>
</feature>